<gene>
    <name evidence="2" type="ORF">TSUD_341560</name>
</gene>
<dbReference type="Proteomes" id="UP000242715">
    <property type="component" value="Unassembled WGS sequence"/>
</dbReference>
<accession>A0A2Z6P006</accession>
<evidence type="ECO:0000313" key="3">
    <source>
        <dbReference type="Proteomes" id="UP000242715"/>
    </source>
</evidence>
<dbReference type="EMBL" id="DF973923">
    <property type="protein sequence ID" value="GAU42530.1"/>
    <property type="molecule type" value="Genomic_DNA"/>
</dbReference>
<feature type="signal peptide" evidence="1">
    <location>
        <begin position="1"/>
        <end position="19"/>
    </location>
</feature>
<sequence length="63" mass="7186">MIFSLEILLFNFTALSCEGRKSTPSTAYAVAGWYEIASEVHHHQVEALSRSVKLKVHYMLPNY</sequence>
<dbReference type="AlphaFoldDB" id="A0A2Z6P006"/>
<keyword evidence="1" id="KW-0732">Signal</keyword>
<protein>
    <submittedName>
        <fullName evidence="2">Uncharacterized protein</fullName>
    </submittedName>
</protein>
<proteinExistence type="predicted"/>
<evidence type="ECO:0000313" key="2">
    <source>
        <dbReference type="EMBL" id="GAU42530.1"/>
    </source>
</evidence>
<keyword evidence="3" id="KW-1185">Reference proteome</keyword>
<evidence type="ECO:0000256" key="1">
    <source>
        <dbReference type="SAM" id="SignalP"/>
    </source>
</evidence>
<feature type="chain" id="PRO_5016374383" evidence="1">
    <location>
        <begin position="20"/>
        <end position="63"/>
    </location>
</feature>
<reference evidence="3" key="1">
    <citation type="journal article" date="2017" name="Front. Plant Sci.">
        <title>Climate Clever Clovers: New Paradigm to Reduce the Environmental Footprint of Ruminants by Breeding Low Methanogenic Forages Utilizing Haplotype Variation.</title>
        <authorList>
            <person name="Kaur P."/>
            <person name="Appels R."/>
            <person name="Bayer P.E."/>
            <person name="Keeble-Gagnere G."/>
            <person name="Wang J."/>
            <person name="Hirakawa H."/>
            <person name="Shirasawa K."/>
            <person name="Vercoe P."/>
            <person name="Stefanova K."/>
            <person name="Durmic Z."/>
            <person name="Nichols P."/>
            <person name="Revell C."/>
            <person name="Isobe S.N."/>
            <person name="Edwards D."/>
            <person name="Erskine W."/>
        </authorList>
    </citation>
    <scope>NUCLEOTIDE SEQUENCE [LARGE SCALE GENOMIC DNA]</scope>
    <source>
        <strain evidence="3">cv. Daliak</strain>
    </source>
</reference>
<organism evidence="2 3">
    <name type="scientific">Trifolium subterraneum</name>
    <name type="common">Subterranean clover</name>
    <dbReference type="NCBI Taxonomy" id="3900"/>
    <lineage>
        <taxon>Eukaryota</taxon>
        <taxon>Viridiplantae</taxon>
        <taxon>Streptophyta</taxon>
        <taxon>Embryophyta</taxon>
        <taxon>Tracheophyta</taxon>
        <taxon>Spermatophyta</taxon>
        <taxon>Magnoliopsida</taxon>
        <taxon>eudicotyledons</taxon>
        <taxon>Gunneridae</taxon>
        <taxon>Pentapetalae</taxon>
        <taxon>rosids</taxon>
        <taxon>fabids</taxon>
        <taxon>Fabales</taxon>
        <taxon>Fabaceae</taxon>
        <taxon>Papilionoideae</taxon>
        <taxon>50 kb inversion clade</taxon>
        <taxon>NPAAA clade</taxon>
        <taxon>Hologalegina</taxon>
        <taxon>IRL clade</taxon>
        <taxon>Trifolieae</taxon>
        <taxon>Trifolium</taxon>
    </lineage>
</organism>
<name>A0A2Z6P006_TRISU</name>